<evidence type="ECO:0000256" key="1">
    <source>
        <dbReference type="SAM" id="Phobius"/>
    </source>
</evidence>
<dbReference type="EMBL" id="JAHUZB010000009">
    <property type="protein sequence ID" value="MBV7392291.1"/>
    <property type="molecule type" value="Genomic_DNA"/>
</dbReference>
<feature type="transmembrane region" description="Helical" evidence="1">
    <location>
        <begin position="56"/>
        <end position="75"/>
    </location>
</feature>
<dbReference type="InterPro" id="IPR009793">
    <property type="entry name" value="DUF1361"/>
</dbReference>
<feature type="transmembrane region" description="Helical" evidence="1">
    <location>
        <begin position="178"/>
        <end position="202"/>
    </location>
</feature>
<dbReference type="Pfam" id="PF07099">
    <property type="entry name" value="DUF1361"/>
    <property type="match status" value="1"/>
</dbReference>
<organism evidence="2 3">
    <name type="scientific">Enterococcus alishanensis</name>
    <dbReference type="NCBI Taxonomy" id="1303817"/>
    <lineage>
        <taxon>Bacteria</taxon>
        <taxon>Bacillati</taxon>
        <taxon>Bacillota</taxon>
        <taxon>Bacilli</taxon>
        <taxon>Lactobacillales</taxon>
        <taxon>Enterococcaceae</taxon>
        <taxon>Enterococcus</taxon>
    </lineage>
</organism>
<feature type="transmembrane region" description="Helical" evidence="1">
    <location>
        <begin position="27"/>
        <end position="44"/>
    </location>
</feature>
<evidence type="ECO:0000313" key="3">
    <source>
        <dbReference type="Proteomes" id="UP000774130"/>
    </source>
</evidence>
<evidence type="ECO:0000313" key="2">
    <source>
        <dbReference type="EMBL" id="MBV7392291.1"/>
    </source>
</evidence>
<keyword evidence="1" id="KW-1133">Transmembrane helix</keyword>
<gene>
    <name evidence="2" type="ORF">KUA55_16530</name>
</gene>
<dbReference type="Proteomes" id="UP000774130">
    <property type="component" value="Unassembled WGS sequence"/>
</dbReference>
<proteinExistence type="predicted"/>
<accession>A0ABS6THC7</accession>
<reference evidence="2 3" key="1">
    <citation type="submission" date="2021-06" db="EMBL/GenBank/DDBJ databases">
        <title>Enterococcus alishanensis sp. nov., a novel lactic acid bacterium isolated from fresh coffee beans.</title>
        <authorList>
            <person name="Chen Y.-S."/>
        </authorList>
    </citation>
    <scope>NUCLEOTIDE SEQUENCE [LARGE SCALE GENOMIC DNA]</scope>
    <source>
        <strain evidence="2 3">ALS3</strain>
    </source>
</reference>
<protein>
    <submittedName>
        <fullName evidence="2">DUF1361 domain-containing protein</fullName>
    </submittedName>
</protein>
<sequence>MKQIRVLFSIYIIVLIPFYVYDLPIHFLLIDSLLAYLPLEIYAFMKYRFQKKSTTVLLIFYILFIPNNAYLLTDLVHLNRINFYTSSNLIMSENILVWFMFFLVVGGIISLYVLGVQSEQAILRLLSEKYSWTRNKTLAIQLILFFLISTGVFLGRFLRLNSVNALTHPISILQYIPTIFTLHSMAFILLFTILQTLLFFVLSSRKGTFIL</sequence>
<keyword evidence="3" id="KW-1185">Reference proteome</keyword>
<keyword evidence="1" id="KW-0812">Transmembrane</keyword>
<keyword evidence="1" id="KW-0472">Membrane</keyword>
<feature type="transmembrane region" description="Helical" evidence="1">
    <location>
        <begin position="5"/>
        <end position="21"/>
    </location>
</feature>
<feature type="transmembrane region" description="Helical" evidence="1">
    <location>
        <begin position="137"/>
        <end position="158"/>
    </location>
</feature>
<comment type="caution">
    <text evidence="2">The sequence shown here is derived from an EMBL/GenBank/DDBJ whole genome shotgun (WGS) entry which is preliminary data.</text>
</comment>
<name>A0ABS6THC7_9ENTE</name>
<feature type="transmembrane region" description="Helical" evidence="1">
    <location>
        <begin position="95"/>
        <end position="116"/>
    </location>
</feature>